<keyword evidence="4" id="KW-1185">Reference proteome</keyword>
<evidence type="ECO:0000313" key="4">
    <source>
        <dbReference type="Proteomes" id="UP000767291"/>
    </source>
</evidence>
<comment type="caution">
    <text evidence="3">The sequence shown here is derived from an EMBL/GenBank/DDBJ whole genome shotgun (WGS) entry which is preliminary data.</text>
</comment>
<sequence>MDFWILDEFKQFINVVDKPDVKLAFNILFWTGIRIGELMALTVKDIYTKKSLIDINKTYTKINDEEIITEPKTPKSKRIVYIPDFLCNDIDNYIKSLYRIENNERIFSFAKTYLGKQLKKYAAIADVKKIRVHDLRHSHASLLINMDVNVLTISERLGHEKVDTTWNTYSHLYPNNQLEVIQRLEFIES</sequence>
<dbReference type="EMBL" id="JAGGJX010000007">
    <property type="protein sequence ID" value="MBP1856174.1"/>
    <property type="molecule type" value="Genomic_DNA"/>
</dbReference>
<dbReference type="InterPro" id="IPR050090">
    <property type="entry name" value="Tyrosine_recombinase_XerCD"/>
</dbReference>
<reference evidence="3 4" key="1">
    <citation type="submission" date="2021-03" db="EMBL/GenBank/DDBJ databases">
        <title>Genomic Encyclopedia of Type Strains, Phase IV (KMG-IV): sequencing the most valuable type-strain genomes for metagenomic binning, comparative biology and taxonomic classification.</title>
        <authorList>
            <person name="Goeker M."/>
        </authorList>
    </citation>
    <scope>NUCLEOTIDE SEQUENCE [LARGE SCALE GENOMIC DNA]</scope>
    <source>
        <strain evidence="3 4">DSM 1289</strain>
    </source>
</reference>
<dbReference type="CDD" id="cd01189">
    <property type="entry name" value="INT_ICEBs1_C_like"/>
    <property type="match status" value="1"/>
</dbReference>
<dbReference type="InterPro" id="IPR013762">
    <property type="entry name" value="Integrase-like_cat_sf"/>
</dbReference>
<dbReference type="PANTHER" id="PTHR30349:SF64">
    <property type="entry name" value="PROPHAGE INTEGRASE INTD-RELATED"/>
    <property type="match status" value="1"/>
</dbReference>
<dbReference type="PANTHER" id="PTHR30349">
    <property type="entry name" value="PHAGE INTEGRASE-RELATED"/>
    <property type="match status" value="1"/>
</dbReference>
<accession>A0ABS4EE07</accession>
<gene>
    <name evidence="3" type="ORF">J2Z43_002622</name>
</gene>
<dbReference type="Proteomes" id="UP000767291">
    <property type="component" value="Unassembled WGS sequence"/>
</dbReference>
<keyword evidence="1" id="KW-0233">DNA recombination</keyword>
<evidence type="ECO:0000259" key="2">
    <source>
        <dbReference type="PROSITE" id="PS51898"/>
    </source>
</evidence>
<organism evidence="3 4">
    <name type="scientific">Metaclostridioides mangenotii</name>
    <dbReference type="NCBI Taxonomy" id="1540"/>
    <lineage>
        <taxon>Bacteria</taxon>
        <taxon>Bacillati</taxon>
        <taxon>Bacillota</taxon>
        <taxon>Clostridia</taxon>
        <taxon>Peptostreptococcales</taxon>
        <taxon>Peptostreptococcaceae</taxon>
        <taxon>Metaclostridioides</taxon>
    </lineage>
</organism>
<dbReference type="InterPro" id="IPR011010">
    <property type="entry name" value="DNA_brk_join_enz"/>
</dbReference>
<dbReference type="RefSeq" id="WP_327786968.1">
    <property type="nucleotide sequence ID" value="NZ_BAAACS010000017.1"/>
</dbReference>
<protein>
    <submittedName>
        <fullName evidence="3">Integrase</fullName>
    </submittedName>
</protein>
<proteinExistence type="predicted"/>
<name>A0ABS4EE07_9FIRM</name>
<dbReference type="Pfam" id="PF00589">
    <property type="entry name" value="Phage_integrase"/>
    <property type="match status" value="1"/>
</dbReference>
<dbReference type="InterPro" id="IPR002104">
    <property type="entry name" value="Integrase_catalytic"/>
</dbReference>
<feature type="domain" description="Tyr recombinase" evidence="2">
    <location>
        <begin position="1"/>
        <end position="182"/>
    </location>
</feature>
<evidence type="ECO:0000256" key="1">
    <source>
        <dbReference type="ARBA" id="ARBA00023172"/>
    </source>
</evidence>
<evidence type="ECO:0000313" key="3">
    <source>
        <dbReference type="EMBL" id="MBP1856174.1"/>
    </source>
</evidence>
<dbReference type="SUPFAM" id="SSF56349">
    <property type="entry name" value="DNA breaking-rejoining enzymes"/>
    <property type="match status" value="1"/>
</dbReference>
<dbReference type="PROSITE" id="PS51898">
    <property type="entry name" value="TYR_RECOMBINASE"/>
    <property type="match status" value="1"/>
</dbReference>
<dbReference type="Gene3D" id="1.10.443.10">
    <property type="entry name" value="Intergrase catalytic core"/>
    <property type="match status" value="1"/>
</dbReference>